<proteinExistence type="inferred from homology"/>
<dbReference type="Pfam" id="PF13622">
    <property type="entry name" value="4HBT_3"/>
    <property type="match status" value="1"/>
</dbReference>
<accession>A0A1V2II57</accession>
<dbReference type="InterPro" id="IPR003703">
    <property type="entry name" value="Acyl_CoA_thio"/>
</dbReference>
<dbReference type="PANTHER" id="PTHR11066">
    <property type="entry name" value="ACYL-COA THIOESTERASE"/>
    <property type="match status" value="1"/>
</dbReference>
<feature type="domain" description="Acyl-CoA thioesterase-like N-terminal HotDog" evidence="4">
    <location>
        <begin position="57"/>
        <end position="134"/>
    </location>
</feature>
<dbReference type="SUPFAM" id="SSF54637">
    <property type="entry name" value="Thioesterase/thiol ester dehydrase-isomerase"/>
    <property type="match status" value="2"/>
</dbReference>
<feature type="region of interest" description="Disordered" evidence="3">
    <location>
        <begin position="32"/>
        <end position="53"/>
    </location>
</feature>
<organism evidence="6 7">
    <name type="scientific">Pseudofrankia asymbiotica</name>
    <dbReference type="NCBI Taxonomy" id="1834516"/>
    <lineage>
        <taxon>Bacteria</taxon>
        <taxon>Bacillati</taxon>
        <taxon>Actinomycetota</taxon>
        <taxon>Actinomycetes</taxon>
        <taxon>Frankiales</taxon>
        <taxon>Frankiaceae</taxon>
        <taxon>Pseudofrankia</taxon>
    </lineage>
</organism>
<name>A0A1V2II57_9ACTN</name>
<evidence type="ECO:0000256" key="3">
    <source>
        <dbReference type="SAM" id="MobiDB-lite"/>
    </source>
</evidence>
<dbReference type="Gene3D" id="2.40.160.210">
    <property type="entry name" value="Acyl-CoA thioesterase, double hotdog domain"/>
    <property type="match status" value="1"/>
</dbReference>
<evidence type="ECO:0000259" key="4">
    <source>
        <dbReference type="Pfam" id="PF13622"/>
    </source>
</evidence>
<feature type="domain" description="Acyl-CoA thioesterase-like C-terminal" evidence="5">
    <location>
        <begin position="175"/>
        <end position="312"/>
    </location>
</feature>
<comment type="caution">
    <text evidence="6">The sequence shown here is derived from an EMBL/GenBank/DDBJ whole genome shotgun (WGS) entry which is preliminary data.</text>
</comment>
<comment type="similarity">
    <text evidence="1">Belongs to the C/M/P thioester hydrolase family.</text>
</comment>
<dbReference type="AlphaFoldDB" id="A0A1V2II57"/>
<dbReference type="InterPro" id="IPR029069">
    <property type="entry name" value="HotDog_dom_sf"/>
</dbReference>
<dbReference type="RefSeq" id="WP_076813913.1">
    <property type="nucleotide sequence ID" value="NZ_MOMC01000009.1"/>
</dbReference>
<evidence type="ECO:0000313" key="6">
    <source>
        <dbReference type="EMBL" id="ONH32619.1"/>
    </source>
</evidence>
<keyword evidence="7" id="KW-1185">Reference proteome</keyword>
<dbReference type="InterPro" id="IPR049450">
    <property type="entry name" value="ACOT8-like_C"/>
</dbReference>
<dbReference type="STRING" id="1834516.BL253_04730"/>
<evidence type="ECO:0008006" key="8">
    <source>
        <dbReference type="Google" id="ProtNLM"/>
    </source>
</evidence>
<dbReference type="GO" id="GO:0006637">
    <property type="term" value="P:acyl-CoA metabolic process"/>
    <property type="evidence" value="ECO:0007669"/>
    <property type="project" value="InterPro"/>
</dbReference>
<dbReference type="Pfam" id="PF20789">
    <property type="entry name" value="4HBT_3C"/>
    <property type="match status" value="1"/>
</dbReference>
<gene>
    <name evidence="6" type="ORF">BL253_04730</name>
</gene>
<dbReference type="CDD" id="cd03444">
    <property type="entry name" value="Thioesterase_II_repeat1"/>
    <property type="match status" value="1"/>
</dbReference>
<dbReference type="InterPro" id="IPR049449">
    <property type="entry name" value="TesB_ACOT8-like_N"/>
</dbReference>
<dbReference type="PANTHER" id="PTHR11066:SF34">
    <property type="entry name" value="ACYL-COENZYME A THIOESTERASE 8"/>
    <property type="match status" value="1"/>
</dbReference>
<dbReference type="GO" id="GO:0009062">
    <property type="term" value="P:fatty acid catabolic process"/>
    <property type="evidence" value="ECO:0007669"/>
    <property type="project" value="TreeGrafter"/>
</dbReference>
<evidence type="ECO:0000259" key="5">
    <source>
        <dbReference type="Pfam" id="PF20789"/>
    </source>
</evidence>
<evidence type="ECO:0000313" key="7">
    <source>
        <dbReference type="Proteomes" id="UP000188929"/>
    </source>
</evidence>
<dbReference type="InterPro" id="IPR042171">
    <property type="entry name" value="Acyl-CoA_hotdog"/>
</dbReference>
<evidence type="ECO:0000256" key="2">
    <source>
        <dbReference type="ARBA" id="ARBA00022801"/>
    </source>
</evidence>
<dbReference type="CDD" id="cd03445">
    <property type="entry name" value="Thioesterase_II_repeat2"/>
    <property type="match status" value="1"/>
</dbReference>
<reference evidence="7" key="1">
    <citation type="submission" date="2016-10" db="EMBL/GenBank/DDBJ databases">
        <title>Frankia sp. NRRL B-16386 Genome sequencing.</title>
        <authorList>
            <person name="Ghodhbane-Gtari F."/>
            <person name="Swanson E."/>
            <person name="Gueddou A."/>
            <person name="Hezbri K."/>
            <person name="Ktari K."/>
            <person name="Nouioui I."/>
            <person name="Morris K."/>
            <person name="Simpson S."/>
            <person name="Abebe-Akele F."/>
            <person name="Thomas K."/>
            <person name="Gtari M."/>
            <person name="Tisa L.S."/>
        </authorList>
    </citation>
    <scope>NUCLEOTIDE SEQUENCE [LARGE SCALE GENOMIC DNA]</scope>
    <source>
        <strain evidence="7">NRRL B-16386</strain>
    </source>
</reference>
<sequence length="338" mass="35859">MSIDPTLRRAILESLDGLLAAFDLEPLGAGPLGAGAPGSGPPPGSERFRASSEPPRFGRVFGGQSLAQALVAASATVTGQEPCSLHASFVQTGKPGVAVELAVDRVRDGRTMSTRRVTVQQGDRVLLVAIVTFHADGAGPEPPADPSVLAVDPEQLPLLQDWAEKAPPELRPQALAWVDRPPPLETRLAEPVVFMGGSPAAGARSHWMRLPRDVGADAGTHAALLTYASDYFLLDMAFRSYPGGADPDHVPDYTSACSLDHAIWLHRPVRFDRWHRHTQETVVVTGHRGLVRGAIHDADGHLVATVAQEVLVRPNSLKDPKGSEGESGLDGQSGALTR</sequence>
<evidence type="ECO:0000256" key="1">
    <source>
        <dbReference type="ARBA" id="ARBA00006538"/>
    </source>
</evidence>
<dbReference type="EMBL" id="MOMC01000009">
    <property type="protein sequence ID" value="ONH32619.1"/>
    <property type="molecule type" value="Genomic_DNA"/>
</dbReference>
<feature type="region of interest" description="Disordered" evidence="3">
    <location>
        <begin position="315"/>
        <end position="338"/>
    </location>
</feature>
<protein>
    <recommendedName>
        <fullName evidence="8">Acyl-CoA thioesterase II</fullName>
    </recommendedName>
</protein>
<keyword evidence="2" id="KW-0378">Hydrolase</keyword>
<dbReference type="Proteomes" id="UP000188929">
    <property type="component" value="Unassembled WGS sequence"/>
</dbReference>
<dbReference type="GO" id="GO:0047617">
    <property type="term" value="F:fatty acyl-CoA hydrolase activity"/>
    <property type="evidence" value="ECO:0007669"/>
    <property type="project" value="InterPro"/>
</dbReference>